<proteinExistence type="predicted"/>
<dbReference type="Proteomes" id="UP000190648">
    <property type="component" value="Unassembled WGS sequence"/>
</dbReference>
<dbReference type="EMBL" id="LSYS01006621">
    <property type="protein sequence ID" value="OPJ75155.1"/>
    <property type="molecule type" value="Genomic_DNA"/>
</dbReference>
<sequence>MRWPKRGRRDAEHQLGGDRAQPPLAPPSAPYLQALFRLPGQVLRVPLRGQRLRGLQGFLPPQHPEEHGVHVPPGQELHHQQGDAQPVPVLPPPEVLRSRHVQGV</sequence>
<feature type="region of interest" description="Disordered" evidence="1">
    <location>
        <begin position="55"/>
        <end position="104"/>
    </location>
</feature>
<keyword evidence="3" id="KW-1185">Reference proteome</keyword>
<feature type="region of interest" description="Disordered" evidence="1">
    <location>
        <begin position="1"/>
        <end position="28"/>
    </location>
</feature>
<reference evidence="2 3" key="1">
    <citation type="submission" date="2016-02" db="EMBL/GenBank/DDBJ databases">
        <title>Band-tailed pigeon sequencing and assembly.</title>
        <authorList>
            <person name="Soares A.E."/>
            <person name="Novak B.J."/>
            <person name="Rice E.S."/>
            <person name="O'Connell B."/>
            <person name="Chang D."/>
            <person name="Weber S."/>
            <person name="Shapiro B."/>
        </authorList>
    </citation>
    <scope>NUCLEOTIDE SEQUENCE [LARGE SCALE GENOMIC DNA]</scope>
    <source>
        <strain evidence="2">BTP2013</strain>
        <tissue evidence="2">Blood</tissue>
    </source>
</reference>
<protein>
    <submittedName>
        <fullName evidence="2">Uncharacterized protein</fullName>
    </submittedName>
</protein>
<evidence type="ECO:0000256" key="1">
    <source>
        <dbReference type="SAM" id="MobiDB-lite"/>
    </source>
</evidence>
<evidence type="ECO:0000313" key="3">
    <source>
        <dbReference type="Proteomes" id="UP000190648"/>
    </source>
</evidence>
<gene>
    <name evidence="2" type="ORF">AV530_010259</name>
</gene>
<dbReference type="AlphaFoldDB" id="A0A1V4JSX3"/>
<comment type="caution">
    <text evidence="2">The sequence shown here is derived from an EMBL/GenBank/DDBJ whole genome shotgun (WGS) entry which is preliminary data.</text>
</comment>
<accession>A0A1V4JSX3</accession>
<evidence type="ECO:0000313" key="2">
    <source>
        <dbReference type="EMBL" id="OPJ75155.1"/>
    </source>
</evidence>
<organism evidence="2 3">
    <name type="scientific">Patagioenas fasciata monilis</name>
    <dbReference type="NCBI Taxonomy" id="372326"/>
    <lineage>
        <taxon>Eukaryota</taxon>
        <taxon>Metazoa</taxon>
        <taxon>Chordata</taxon>
        <taxon>Craniata</taxon>
        <taxon>Vertebrata</taxon>
        <taxon>Euteleostomi</taxon>
        <taxon>Archelosauria</taxon>
        <taxon>Archosauria</taxon>
        <taxon>Dinosauria</taxon>
        <taxon>Saurischia</taxon>
        <taxon>Theropoda</taxon>
        <taxon>Coelurosauria</taxon>
        <taxon>Aves</taxon>
        <taxon>Neognathae</taxon>
        <taxon>Neoaves</taxon>
        <taxon>Columbimorphae</taxon>
        <taxon>Columbiformes</taxon>
        <taxon>Columbidae</taxon>
        <taxon>Patagioenas</taxon>
    </lineage>
</organism>
<name>A0A1V4JSX3_PATFA</name>